<reference evidence="2" key="2">
    <citation type="submission" date="2018-03" db="EMBL/GenBank/DDBJ databases">
        <title>The Triticum urartu genome reveals the dynamic nature of wheat genome evolution.</title>
        <authorList>
            <person name="Ling H."/>
            <person name="Ma B."/>
            <person name="Shi X."/>
            <person name="Liu H."/>
            <person name="Dong L."/>
            <person name="Sun H."/>
            <person name="Cao Y."/>
            <person name="Gao Q."/>
            <person name="Zheng S."/>
            <person name="Li Y."/>
            <person name="Yu Y."/>
            <person name="Du H."/>
            <person name="Qi M."/>
            <person name="Li Y."/>
            <person name="Yu H."/>
            <person name="Cui Y."/>
            <person name="Wang N."/>
            <person name="Chen C."/>
            <person name="Wu H."/>
            <person name="Zhao Y."/>
            <person name="Zhang J."/>
            <person name="Li Y."/>
            <person name="Zhou W."/>
            <person name="Zhang B."/>
            <person name="Hu W."/>
            <person name="Eijk M."/>
            <person name="Tang J."/>
            <person name="Witsenboer H."/>
            <person name="Zhao S."/>
            <person name="Li Z."/>
            <person name="Zhang A."/>
            <person name="Wang D."/>
            <person name="Liang C."/>
        </authorList>
    </citation>
    <scope>NUCLEOTIDE SEQUENCE [LARGE SCALE GENOMIC DNA]</scope>
    <source>
        <strain evidence="2">cv. G1812</strain>
    </source>
</reference>
<reference evidence="3" key="1">
    <citation type="journal article" date="2013" name="Nature">
        <title>Draft genome of the wheat A-genome progenitor Triticum urartu.</title>
        <authorList>
            <person name="Ling H.Q."/>
            <person name="Zhao S."/>
            <person name="Liu D."/>
            <person name="Wang J."/>
            <person name="Sun H."/>
            <person name="Zhang C."/>
            <person name="Fan H."/>
            <person name="Li D."/>
            <person name="Dong L."/>
            <person name="Tao Y."/>
            <person name="Gao C."/>
            <person name="Wu H."/>
            <person name="Li Y."/>
            <person name="Cui Y."/>
            <person name="Guo X."/>
            <person name="Zheng S."/>
            <person name="Wang B."/>
            <person name="Yu K."/>
            <person name="Liang Q."/>
            <person name="Yang W."/>
            <person name="Lou X."/>
            <person name="Chen J."/>
            <person name="Feng M."/>
            <person name="Jian J."/>
            <person name="Zhang X."/>
            <person name="Luo G."/>
            <person name="Jiang Y."/>
            <person name="Liu J."/>
            <person name="Wang Z."/>
            <person name="Sha Y."/>
            <person name="Zhang B."/>
            <person name="Wu H."/>
            <person name="Tang D."/>
            <person name="Shen Q."/>
            <person name="Xue P."/>
            <person name="Zou S."/>
            <person name="Wang X."/>
            <person name="Liu X."/>
            <person name="Wang F."/>
            <person name="Yang Y."/>
            <person name="An X."/>
            <person name="Dong Z."/>
            <person name="Zhang K."/>
            <person name="Zhang X."/>
            <person name="Luo M.C."/>
            <person name="Dvorak J."/>
            <person name="Tong Y."/>
            <person name="Wang J."/>
            <person name="Yang H."/>
            <person name="Li Z."/>
            <person name="Wang D."/>
            <person name="Zhang A."/>
            <person name="Wang J."/>
        </authorList>
    </citation>
    <scope>NUCLEOTIDE SEQUENCE</scope>
    <source>
        <strain evidence="3">cv. G1812</strain>
    </source>
</reference>
<keyword evidence="1" id="KW-0472">Membrane</keyword>
<dbReference type="Proteomes" id="UP000015106">
    <property type="component" value="Chromosome 7"/>
</dbReference>
<keyword evidence="1" id="KW-1133">Transmembrane helix</keyword>
<protein>
    <submittedName>
        <fullName evidence="2">Uncharacterized protein</fullName>
    </submittedName>
</protein>
<evidence type="ECO:0000256" key="1">
    <source>
        <dbReference type="SAM" id="Phobius"/>
    </source>
</evidence>
<dbReference type="AlphaFoldDB" id="A0A8R7VDU8"/>
<evidence type="ECO:0000313" key="3">
    <source>
        <dbReference type="Proteomes" id="UP000015106"/>
    </source>
</evidence>
<keyword evidence="1" id="KW-0812">Transmembrane</keyword>
<proteinExistence type="predicted"/>
<keyword evidence="3" id="KW-1185">Reference proteome</keyword>
<name>A0A8R7VDU8_TRIUA</name>
<feature type="transmembrane region" description="Helical" evidence="1">
    <location>
        <begin position="29"/>
        <end position="49"/>
    </location>
</feature>
<organism evidence="2 3">
    <name type="scientific">Triticum urartu</name>
    <name type="common">Red wild einkorn</name>
    <name type="synonym">Crithodium urartu</name>
    <dbReference type="NCBI Taxonomy" id="4572"/>
    <lineage>
        <taxon>Eukaryota</taxon>
        <taxon>Viridiplantae</taxon>
        <taxon>Streptophyta</taxon>
        <taxon>Embryophyta</taxon>
        <taxon>Tracheophyta</taxon>
        <taxon>Spermatophyta</taxon>
        <taxon>Magnoliopsida</taxon>
        <taxon>Liliopsida</taxon>
        <taxon>Poales</taxon>
        <taxon>Poaceae</taxon>
        <taxon>BOP clade</taxon>
        <taxon>Pooideae</taxon>
        <taxon>Triticodae</taxon>
        <taxon>Triticeae</taxon>
        <taxon>Triticinae</taxon>
        <taxon>Triticum</taxon>
    </lineage>
</organism>
<reference evidence="2" key="3">
    <citation type="submission" date="2022-06" db="UniProtKB">
        <authorList>
            <consortium name="EnsemblPlants"/>
        </authorList>
    </citation>
    <scope>IDENTIFICATION</scope>
</reference>
<sequence>MTHLILANHLKSISSKDALKFSRLYETEIVCCCCVVFYACCILFAFWGVSSHSSLAPTLCLGKLRTWQYIDWN</sequence>
<accession>A0A8R7VDU8</accession>
<dbReference type="EnsemblPlants" id="TuG1812G0700006054.01.T01">
    <property type="protein sequence ID" value="TuG1812G0700006054.01.T01"/>
    <property type="gene ID" value="TuG1812G0700006054.01"/>
</dbReference>
<evidence type="ECO:0000313" key="2">
    <source>
        <dbReference type="EnsemblPlants" id="TuG1812G0700006054.01.T01"/>
    </source>
</evidence>
<dbReference type="Gramene" id="TuG1812G0700006054.01.T01">
    <property type="protein sequence ID" value="TuG1812G0700006054.01.T01"/>
    <property type="gene ID" value="TuG1812G0700006054.01"/>
</dbReference>